<organism evidence="1">
    <name type="scientific">marine metagenome</name>
    <dbReference type="NCBI Taxonomy" id="408172"/>
    <lineage>
        <taxon>unclassified sequences</taxon>
        <taxon>metagenomes</taxon>
        <taxon>ecological metagenomes</taxon>
    </lineage>
</organism>
<name>A0A382RHT8_9ZZZZ</name>
<dbReference type="Pfam" id="PF04338">
    <property type="entry name" value="DUF481"/>
    <property type="match status" value="1"/>
</dbReference>
<protein>
    <recommendedName>
        <fullName evidence="2">DUF481 domain-containing protein</fullName>
    </recommendedName>
</protein>
<accession>A0A382RHT8</accession>
<sequence>MRKEAAAEGFENTLGFDFGFEKSNQEVMEISGEYRIDYFSSQGFHSFLVLKYENGYEKESSEKNTIVNKGFGHLRMTKNISSNLYIELFSQFGFNDFLLMKNRKLYGSGLRYKVISNDKLNAFVGIGGMKEDEKYSLQTENFKSLFRSTNYFTWSINISENAILNNTTYYQLDTSKPKDHRILYDGDLEFELNEKFTFTFTLKHRYDNDPHGTLGKTYIQVSNGIEFSF</sequence>
<evidence type="ECO:0000313" key="1">
    <source>
        <dbReference type="EMBL" id="SVC96181.1"/>
    </source>
</evidence>
<dbReference type="AlphaFoldDB" id="A0A382RHT8"/>
<dbReference type="EMBL" id="UINC01121196">
    <property type="protein sequence ID" value="SVC96181.1"/>
    <property type="molecule type" value="Genomic_DNA"/>
</dbReference>
<dbReference type="InterPro" id="IPR007433">
    <property type="entry name" value="DUF481"/>
</dbReference>
<reference evidence="1" key="1">
    <citation type="submission" date="2018-05" db="EMBL/GenBank/DDBJ databases">
        <authorList>
            <person name="Lanie J.A."/>
            <person name="Ng W.-L."/>
            <person name="Kazmierczak K.M."/>
            <person name="Andrzejewski T.M."/>
            <person name="Davidsen T.M."/>
            <person name="Wayne K.J."/>
            <person name="Tettelin H."/>
            <person name="Glass J.I."/>
            <person name="Rusch D."/>
            <person name="Podicherti R."/>
            <person name="Tsui H.-C.T."/>
            <person name="Winkler M.E."/>
        </authorList>
    </citation>
    <scope>NUCLEOTIDE SEQUENCE</scope>
</reference>
<proteinExistence type="predicted"/>
<gene>
    <name evidence="1" type="ORF">METZ01_LOCUS349035</name>
</gene>
<evidence type="ECO:0008006" key="2">
    <source>
        <dbReference type="Google" id="ProtNLM"/>
    </source>
</evidence>